<dbReference type="CDD" id="cd08646">
    <property type="entry name" value="FMT_core_Met-tRNA-FMT_N"/>
    <property type="match status" value="1"/>
</dbReference>
<reference evidence="4" key="1">
    <citation type="submission" date="2025-08" db="UniProtKB">
        <authorList>
            <consortium name="RefSeq"/>
        </authorList>
    </citation>
    <scope>IDENTIFICATION</scope>
</reference>
<dbReference type="InterPro" id="IPR002376">
    <property type="entry name" value="Formyl_transf_N"/>
</dbReference>
<dbReference type="InterPro" id="IPR041711">
    <property type="entry name" value="Met-tRNA-FMT_N"/>
</dbReference>
<dbReference type="InterPro" id="IPR036477">
    <property type="entry name" value="Formyl_transf_N_sf"/>
</dbReference>
<name>A0AAJ6YFX0_9HYME</name>
<dbReference type="Proteomes" id="UP000695007">
    <property type="component" value="Unplaced"/>
</dbReference>
<dbReference type="RefSeq" id="XP_011497316.1">
    <property type="nucleotide sequence ID" value="XM_011499014.1"/>
</dbReference>
<sequence length="251" mass="28167">MLKCKLISYSNLKCVSSSVTRHKILFGYLENNQITSPKRKHLKYSTSNNGPWKVLFFGNDAFSLENINALNIAYRERGLLQCLEVVSSNKETPVAKYAKKYNIKLHSWPSDIKEKVFDIGVVASFGYLIPSRIIKLFPLGIINVHGSILPKWRGAAPVTYALINGDTETGISILKILPKKFDVGAIIIQEKIEIHPEETRIELEKKLARIGADLLIKTITQLPDILTTAKSQTEEGVTYGKKILINLCINN</sequence>
<protein>
    <recommendedName>
        <fullName evidence="1">methionyl-tRNA formyltransferase</fullName>
        <ecNumber evidence="1">2.1.2.9</ecNumber>
    </recommendedName>
</protein>
<accession>A0AAJ6YFX0</accession>
<evidence type="ECO:0000313" key="3">
    <source>
        <dbReference type="Proteomes" id="UP000695007"/>
    </source>
</evidence>
<gene>
    <name evidence="4" type="primary">LOC105361755</name>
</gene>
<dbReference type="Pfam" id="PF00551">
    <property type="entry name" value="Formyl_trans_N"/>
    <property type="match status" value="1"/>
</dbReference>
<dbReference type="GO" id="GO:0004479">
    <property type="term" value="F:methionyl-tRNA formyltransferase activity"/>
    <property type="evidence" value="ECO:0007669"/>
    <property type="project" value="UniProtKB-EC"/>
</dbReference>
<evidence type="ECO:0000259" key="2">
    <source>
        <dbReference type="Pfam" id="PF00551"/>
    </source>
</evidence>
<proteinExistence type="predicted"/>
<evidence type="ECO:0000313" key="4">
    <source>
        <dbReference type="RefSeq" id="XP_011497316.1"/>
    </source>
</evidence>
<dbReference type="Gene3D" id="3.40.50.12230">
    <property type="match status" value="1"/>
</dbReference>
<dbReference type="AlphaFoldDB" id="A0AAJ6YFX0"/>
<dbReference type="SUPFAM" id="SSF53328">
    <property type="entry name" value="Formyltransferase"/>
    <property type="match status" value="1"/>
</dbReference>
<feature type="domain" description="Formyl transferase N-terminal" evidence="2">
    <location>
        <begin position="111"/>
        <end position="218"/>
    </location>
</feature>
<organism evidence="3 4">
    <name type="scientific">Ceratosolen solmsi marchali</name>
    <dbReference type="NCBI Taxonomy" id="326594"/>
    <lineage>
        <taxon>Eukaryota</taxon>
        <taxon>Metazoa</taxon>
        <taxon>Ecdysozoa</taxon>
        <taxon>Arthropoda</taxon>
        <taxon>Hexapoda</taxon>
        <taxon>Insecta</taxon>
        <taxon>Pterygota</taxon>
        <taxon>Neoptera</taxon>
        <taxon>Endopterygota</taxon>
        <taxon>Hymenoptera</taxon>
        <taxon>Apocrita</taxon>
        <taxon>Proctotrupomorpha</taxon>
        <taxon>Chalcidoidea</taxon>
        <taxon>Agaonidae</taxon>
        <taxon>Agaoninae</taxon>
        <taxon>Ceratosolen</taxon>
    </lineage>
</organism>
<dbReference type="GO" id="GO:0005739">
    <property type="term" value="C:mitochondrion"/>
    <property type="evidence" value="ECO:0007669"/>
    <property type="project" value="TreeGrafter"/>
</dbReference>
<dbReference type="EC" id="2.1.2.9" evidence="1"/>
<dbReference type="PANTHER" id="PTHR11138">
    <property type="entry name" value="METHIONYL-TRNA FORMYLTRANSFERASE"/>
    <property type="match status" value="1"/>
</dbReference>
<dbReference type="PANTHER" id="PTHR11138:SF5">
    <property type="entry name" value="METHIONYL-TRNA FORMYLTRANSFERASE, MITOCHONDRIAL"/>
    <property type="match status" value="1"/>
</dbReference>
<evidence type="ECO:0000256" key="1">
    <source>
        <dbReference type="ARBA" id="ARBA00012261"/>
    </source>
</evidence>
<dbReference type="KEGG" id="csol:105361755"/>
<keyword evidence="3" id="KW-1185">Reference proteome</keyword>
<dbReference type="GeneID" id="105361755"/>